<dbReference type="AlphaFoldDB" id="A0AA35K6U8"/>
<protein>
    <recommendedName>
        <fullName evidence="3">Carboxypeptidase inhibitor</fullName>
    </recommendedName>
</protein>
<proteinExistence type="predicted"/>
<evidence type="ECO:0000313" key="2">
    <source>
        <dbReference type="Proteomes" id="UP001178461"/>
    </source>
</evidence>
<accession>A0AA35K6U8</accession>
<gene>
    <name evidence="1" type="ORF">PODLI_1B026642</name>
</gene>
<keyword evidence="2" id="KW-1185">Reference proteome</keyword>
<organism evidence="1 2">
    <name type="scientific">Podarcis lilfordi</name>
    <name type="common">Lilford's wall lizard</name>
    <dbReference type="NCBI Taxonomy" id="74358"/>
    <lineage>
        <taxon>Eukaryota</taxon>
        <taxon>Metazoa</taxon>
        <taxon>Chordata</taxon>
        <taxon>Craniata</taxon>
        <taxon>Vertebrata</taxon>
        <taxon>Euteleostomi</taxon>
        <taxon>Lepidosauria</taxon>
        <taxon>Squamata</taxon>
        <taxon>Bifurcata</taxon>
        <taxon>Unidentata</taxon>
        <taxon>Episquamata</taxon>
        <taxon>Laterata</taxon>
        <taxon>Lacertibaenia</taxon>
        <taxon>Lacertidae</taxon>
        <taxon>Podarcis</taxon>
    </lineage>
</organism>
<name>A0AA35K6U8_9SAUR</name>
<dbReference type="Proteomes" id="UP001178461">
    <property type="component" value="Chromosome 3"/>
</dbReference>
<evidence type="ECO:0008006" key="3">
    <source>
        <dbReference type="Google" id="ProtNLM"/>
    </source>
</evidence>
<evidence type="ECO:0000313" key="1">
    <source>
        <dbReference type="EMBL" id="CAI5771393.1"/>
    </source>
</evidence>
<sequence>MFSAGSNGKACKQLGGRCIPFGYEHYCNTNEYIKPSDCVHSYVCCVKGKICKRRGGNCISEKEKCPSNEYISKTDCDSGQVCCKK</sequence>
<dbReference type="EMBL" id="OX395128">
    <property type="protein sequence ID" value="CAI5771393.1"/>
    <property type="molecule type" value="Genomic_DNA"/>
</dbReference>
<reference evidence="1" key="1">
    <citation type="submission" date="2022-12" db="EMBL/GenBank/DDBJ databases">
        <authorList>
            <person name="Alioto T."/>
            <person name="Alioto T."/>
            <person name="Gomez Garrido J."/>
        </authorList>
    </citation>
    <scope>NUCLEOTIDE SEQUENCE</scope>
</reference>